<dbReference type="PATRIC" id="fig|1544413.3.peg.1589"/>
<protein>
    <recommendedName>
        <fullName evidence="4">GAF domain-containing protein</fullName>
    </recommendedName>
</protein>
<reference evidence="2 3" key="1">
    <citation type="submission" date="2015-10" db="EMBL/GenBank/DDBJ databases">
        <title>Corynebacteirum lowii and Corynebacterium oculi species nova, derived from human clinical disease and and emended description of Corynebacterium mastiditis.</title>
        <authorList>
            <person name="Bernard K."/>
            <person name="Pacheco A.L."/>
            <person name="Mcdougall C."/>
            <person name="Burtx T."/>
            <person name="Weibe D."/>
            <person name="Tyler S."/>
            <person name="Olson A.B."/>
            <person name="Cnockaert M."/>
            <person name="Eguchi H."/>
            <person name="Kuwahara T."/>
            <person name="Nakayama-Imaohji H."/>
            <person name="Boudewijins M."/>
            <person name="Van Hoecke F."/>
            <person name="Bernier A.-M."/>
            <person name="Vandamme P."/>
        </authorList>
    </citation>
    <scope>NUCLEOTIDE SEQUENCE [LARGE SCALE GENOMIC DNA]</scope>
    <source>
        <strain evidence="2 3">NML 130206</strain>
    </source>
</reference>
<dbReference type="Proteomes" id="UP000050488">
    <property type="component" value="Unassembled WGS sequence"/>
</dbReference>
<evidence type="ECO:0008006" key="4">
    <source>
        <dbReference type="Google" id="ProtNLM"/>
    </source>
</evidence>
<accession>A0A0Q0YHX2</accession>
<dbReference type="EMBL" id="LKEV01000004">
    <property type="protein sequence ID" value="KQB86233.1"/>
    <property type="molecule type" value="Genomic_DNA"/>
</dbReference>
<evidence type="ECO:0000256" key="1">
    <source>
        <dbReference type="SAM" id="Phobius"/>
    </source>
</evidence>
<gene>
    <name evidence="2" type="ORF">Clow_01588</name>
</gene>
<keyword evidence="1" id="KW-0472">Membrane</keyword>
<dbReference type="RefSeq" id="WP_156334761.1">
    <property type="nucleotide sequence ID" value="NZ_JAUSQY010000001.1"/>
</dbReference>
<organism evidence="2 3">
    <name type="scientific">Corynebacterium lowii</name>
    <dbReference type="NCBI Taxonomy" id="1544413"/>
    <lineage>
        <taxon>Bacteria</taxon>
        <taxon>Bacillati</taxon>
        <taxon>Actinomycetota</taxon>
        <taxon>Actinomycetes</taxon>
        <taxon>Mycobacteriales</taxon>
        <taxon>Corynebacteriaceae</taxon>
        <taxon>Corynebacterium</taxon>
    </lineage>
</organism>
<name>A0A0Q0YHX2_9CORY</name>
<evidence type="ECO:0000313" key="3">
    <source>
        <dbReference type="Proteomes" id="UP000050488"/>
    </source>
</evidence>
<dbReference type="AlphaFoldDB" id="A0A0Q0YHX2"/>
<dbReference type="OrthoDB" id="4428329at2"/>
<evidence type="ECO:0000313" key="2">
    <source>
        <dbReference type="EMBL" id="KQB86233.1"/>
    </source>
</evidence>
<sequence>MPGSRKTLGENVVVEEPTWLRWIASCPQALPPLLMSLAAIPGAFIRETDGHLDWWWLALTGLMIITGGTLTAMRMGREEKVQKKMDEETRRRLMEEGETYEFYLEQIGVAIYLLVNGLMATTPSSLKVQMEIVRKSILGLIRSYLGPETVGVRANLFIVDRVDPPRLVAWGWGHEGGSGTPSRRVFEPGDKTFDLALRKYERYEPDTAHLPMAERSHRGYGSFATYPVSSNDKLFGIVTIDAPRANDIQPLDVVLLGYYAGMLAITFSVVKDTPAIDRRLGCMMWGTGRDAEEGNGNA</sequence>
<keyword evidence="3" id="KW-1185">Reference proteome</keyword>
<feature type="transmembrane region" description="Helical" evidence="1">
    <location>
        <begin position="54"/>
        <end position="75"/>
    </location>
</feature>
<proteinExistence type="predicted"/>
<keyword evidence="1" id="KW-0812">Transmembrane</keyword>
<keyword evidence="1" id="KW-1133">Transmembrane helix</keyword>
<comment type="caution">
    <text evidence="2">The sequence shown here is derived from an EMBL/GenBank/DDBJ whole genome shotgun (WGS) entry which is preliminary data.</text>
</comment>